<name>A0A1L3Z5M9_RHILE</name>
<gene>
    <name evidence="1" type="ORF">BMW22_04395</name>
</gene>
<dbReference type="AlphaFoldDB" id="A0A1L3Z5M9"/>
<evidence type="ECO:0000313" key="1">
    <source>
        <dbReference type="EMBL" id="API50983.1"/>
    </source>
</evidence>
<dbReference type="Proteomes" id="UP000183050">
    <property type="component" value="Chromosome"/>
</dbReference>
<dbReference type="EMBL" id="CP018228">
    <property type="protein sequence ID" value="API50983.1"/>
    <property type="molecule type" value="Genomic_DNA"/>
</dbReference>
<organism evidence="1 2">
    <name type="scientific">Rhizobium leguminosarum</name>
    <dbReference type="NCBI Taxonomy" id="384"/>
    <lineage>
        <taxon>Bacteria</taxon>
        <taxon>Pseudomonadati</taxon>
        <taxon>Pseudomonadota</taxon>
        <taxon>Alphaproteobacteria</taxon>
        <taxon>Hyphomicrobiales</taxon>
        <taxon>Rhizobiaceae</taxon>
        <taxon>Rhizobium/Agrobacterium group</taxon>
        <taxon>Rhizobium</taxon>
    </lineage>
</organism>
<reference evidence="1 2" key="1">
    <citation type="submission" date="2016-11" db="EMBL/GenBank/DDBJ databases">
        <title>Rhizobium leguminosarum bv. viciae strain Vaf12 isolated from Vavilovia formosa root nodules from Russia, Dagestan.</title>
        <authorList>
            <person name="Kimeklis A."/>
        </authorList>
    </citation>
    <scope>NUCLEOTIDE SEQUENCE [LARGE SCALE GENOMIC DNA]</scope>
    <source>
        <strain evidence="1 2">Vaf-108</strain>
    </source>
</reference>
<protein>
    <recommendedName>
        <fullName evidence="3">Integrase</fullName>
    </recommendedName>
</protein>
<evidence type="ECO:0000313" key="2">
    <source>
        <dbReference type="Proteomes" id="UP000183050"/>
    </source>
</evidence>
<accession>A0A1L3Z5M9</accession>
<proteinExistence type="predicted"/>
<evidence type="ECO:0008006" key="3">
    <source>
        <dbReference type="Google" id="ProtNLM"/>
    </source>
</evidence>
<dbReference type="RefSeq" id="WP_072637837.1">
    <property type="nucleotide sequence ID" value="NZ_CP018228.1"/>
</dbReference>
<sequence>MARGTRLGNFSKTVAPKNVLREVKANSLTVVSQQGKNRPLERELPLDNYHNVPLIANYLPEIRRVAARRKTPGSIKALKADLRDLGAYSAYYTELYGNEITTNSEVEISFTYSAVDFFENQGGRVHRLRNFNRLMIAIGIDRKLLATVPWDDDPPPPKEVLSDEAVRKALRLAKKDVRVVINRLEECQTLNAIGFDPRRESGGKMGDWSKPECRYWIMKNVFRFEARLFDELRFRMNLNSELRGFEKRPGAEFVELDGTIQRHEGWLGHQRWTFPFATDLIPFFTIILLRSSVNAAALSIVNVRERWAVPCPVRLGANRTEDFVYILCQKVRGRRIASGRPKVIRFMSEATHWDHPYQLMKFVEKWTKPLRNEIYRRIKEIKAIEMITPAQAKELARLIEIKDDLFIYKTEQQISSFAEDMSKGTVGRAFPVTLKRYGLPNSLRYLRDVGLAHSQGTSGGNLLVLRIIANHSNISTAAAYARRKQLIERAEERSKASFDNSLKLIREKRFSKDALRKELTDQGFNSAEVSNLMNPGNETRYGNRCANPEAPPKGFDFGTAPGDACRHQDCIDGCPHARWFRQSLPTLILQLRQMEQEFAQARLESRLLGTLEVRIDRVRARISYWSQEDIDKATQHLDRGVAA</sequence>